<sequence>MFFLEKDFIVIRYFLIGVVAVGTGTFYGSSAEAAAIRCESCQDDGDFRAEAVNRGTGTHIVYSVSGNKIQQWYVGSGGGGGGVPLRTTVAANPVVRKQTPPPGASEEVRRAHELYVSGGGTIRPTYNVPVSMLGLNPDAAGKTAYEFVRDANLRAMIESATGNVNVISSVVGANVLTAMTDLLQLASNYTGLRDQARIMYKVVFKDGSYVTIIVNLENQNGNTEPGSARTGAGQLIPSDIQEVQGEWTDYGGENLNRMAEHMQNLGATIKVVGSQGGSVRAISCSGSGVQQVCLVQYRTQ</sequence>
<evidence type="ECO:0000313" key="2">
    <source>
        <dbReference type="EMBL" id="MDS9992192.1"/>
    </source>
</evidence>
<evidence type="ECO:0000256" key="1">
    <source>
        <dbReference type="SAM" id="Phobius"/>
    </source>
</evidence>
<feature type="transmembrane region" description="Helical" evidence="1">
    <location>
        <begin position="9"/>
        <end position="28"/>
    </location>
</feature>
<keyword evidence="1" id="KW-0472">Membrane</keyword>
<keyword evidence="1" id="KW-1133">Transmembrane helix</keyword>
<reference evidence="2 3" key="1">
    <citation type="submission" date="2023-01" db="EMBL/GenBank/DDBJ databases">
        <title>Xanthomonas hawaiianensis sp. nov. isolated from Araceae family in Hawaii.</title>
        <authorList>
            <person name="Chunag S.-C."/>
            <person name="Dobhal S."/>
            <person name="Alvarez A."/>
            <person name="Arif M."/>
        </authorList>
    </citation>
    <scope>NUCLEOTIDE SEQUENCE [LARGE SCALE GENOMIC DNA]</scope>
    <source>
        <strain evidence="2 3">A2111</strain>
    </source>
</reference>
<proteinExistence type="predicted"/>
<name>A0ABU2I226_9XANT</name>
<comment type="caution">
    <text evidence="2">The sequence shown here is derived from an EMBL/GenBank/DDBJ whole genome shotgun (WGS) entry which is preliminary data.</text>
</comment>
<protein>
    <submittedName>
        <fullName evidence="2">Uncharacterized protein</fullName>
    </submittedName>
</protein>
<keyword evidence="3" id="KW-1185">Reference proteome</keyword>
<evidence type="ECO:0000313" key="3">
    <source>
        <dbReference type="Proteomes" id="UP001260534"/>
    </source>
</evidence>
<accession>A0ABU2I226</accession>
<dbReference type="RefSeq" id="WP_244663635.1">
    <property type="nucleotide sequence ID" value="NZ_CP115873.1"/>
</dbReference>
<dbReference type="EMBL" id="JAQMHB010000001">
    <property type="protein sequence ID" value="MDS9992192.1"/>
    <property type="molecule type" value="Genomic_DNA"/>
</dbReference>
<organism evidence="2 3">
    <name type="scientific">Xanthomonas hawaiiensis</name>
    <dbReference type="NCBI Taxonomy" id="3003247"/>
    <lineage>
        <taxon>Bacteria</taxon>
        <taxon>Pseudomonadati</taxon>
        <taxon>Pseudomonadota</taxon>
        <taxon>Gammaproteobacteria</taxon>
        <taxon>Lysobacterales</taxon>
        <taxon>Lysobacteraceae</taxon>
        <taxon>Xanthomonas</taxon>
    </lineage>
</organism>
<dbReference type="Proteomes" id="UP001260534">
    <property type="component" value="Unassembled WGS sequence"/>
</dbReference>
<gene>
    <name evidence="2" type="ORF">PNQ69_05385</name>
</gene>
<keyword evidence="1" id="KW-0812">Transmembrane</keyword>